<accession>A0A176S3A4</accession>
<proteinExistence type="predicted"/>
<reference evidence="1 2" key="1">
    <citation type="submission" date="2016-05" db="EMBL/GenBank/DDBJ databases">
        <title>Single-cell genome of chain-forming Candidatus Thiomargarita nelsonii and comparison to other large sulfur-oxidizing bacteria.</title>
        <authorList>
            <person name="Winkel M."/>
            <person name="Salman V."/>
            <person name="Woyke T."/>
            <person name="Schulz-Vogt H."/>
            <person name="Richter M."/>
            <person name="Flood B."/>
            <person name="Bailey J."/>
            <person name="Amann R."/>
            <person name="Mussmann M."/>
        </authorList>
    </citation>
    <scope>NUCLEOTIDE SEQUENCE [LARGE SCALE GENOMIC DNA]</scope>
    <source>
        <strain evidence="1 2">THI036</strain>
    </source>
</reference>
<protein>
    <submittedName>
        <fullName evidence="1">Uncharacterized protein</fullName>
    </submittedName>
</protein>
<evidence type="ECO:0000313" key="1">
    <source>
        <dbReference type="EMBL" id="OAD22369.1"/>
    </source>
</evidence>
<gene>
    <name evidence="1" type="ORF">THIOM_001829</name>
</gene>
<comment type="caution">
    <text evidence="1">The sequence shown here is derived from an EMBL/GenBank/DDBJ whole genome shotgun (WGS) entry which is preliminary data.</text>
</comment>
<dbReference type="AlphaFoldDB" id="A0A176S3A4"/>
<keyword evidence="2" id="KW-1185">Reference proteome</keyword>
<name>A0A176S3A4_9GAMM</name>
<dbReference type="Proteomes" id="UP000076962">
    <property type="component" value="Unassembled WGS sequence"/>
</dbReference>
<organism evidence="1 2">
    <name type="scientific">Candidatus Thiomargarita nelsonii</name>
    <dbReference type="NCBI Taxonomy" id="1003181"/>
    <lineage>
        <taxon>Bacteria</taxon>
        <taxon>Pseudomonadati</taxon>
        <taxon>Pseudomonadota</taxon>
        <taxon>Gammaproteobacteria</taxon>
        <taxon>Thiotrichales</taxon>
        <taxon>Thiotrichaceae</taxon>
        <taxon>Thiomargarita</taxon>
    </lineage>
</organism>
<dbReference type="EMBL" id="LUTY01000990">
    <property type="protein sequence ID" value="OAD22369.1"/>
    <property type="molecule type" value="Genomic_DNA"/>
</dbReference>
<sequence>MILLREGFNTLYISSIMFRIVQFFNSGYPSILVRWVNDNARFHLSNLISQYITFGRDNRFSRP</sequence>
<evidence type="ECO:0000313" key="2">
    <source>
        <dbReference type="Proteomes" id="UP000076962"/>
    </source>
</evidence>